<evidence type="ECO:0000259" key="4">
    <source>
        <dbReference type="PROSITE" id="PS50222"/>
    </source>
</evidence>
<dbReference type="InterPro" id="IPR028846">
    <property type="entry name" value="Recoverin"/>
</dbReference>
<dbReference type="AlphaFoldDB" id="A0ABD0Y663"/>
<sequence length="108" mass="11998">QDFVQGLSILCRGSVEEKLKWTFQLYDINGDGKITKDEMTDIVTAVYSLMGKLTDPSLEEGTVAGKVDTIFQKLDRNKDGVVTLDEFLACCTEDEMMTNSMAVFDTAI</sequence>
<feature type="non-terminal residue" evidence="5">
    <location>
        <position position="1"/>
    </location>
</feature>
<dbReference type="InterPro" id="IPR011992">
    <property type="entry name" value="EF-hand-dom_pair"/>
</dbReference>
<accession>A0ABD0Y663</accession>
<dbReference type="Proteomes" id="UP001558652">
    <property type="component" value="Unassembled WGS sequence"/>
</dbReference>
<dbReference type="Gene3D" id="1.10.238.10">
    <property type="entry name" value="EF-hand"/>
    <property type="match status" value="1"/>
</dbReference>
<proteinExistence type="predicted"/>
<dbReference type="PANTHER" id="PTHR23055:SF167">
    <property type="entry name" value="EF-HAND DOMAIN-CONTAINING PROTEIN"/>
    <property type="match status" value="1"/>
</dbReference>
<dbReference type="GO" id="GO:0046872">
    <property type="term" value="F:metal ion binding"/>
    <property type="evidence" value="ECO:0007669"/>
    <property type="project" value="UniProtKB-KW"/>
</dbReference>
<feature type="domain" description="EF-hand" evidence="4">
    <location>
        <begin position="14"/>
        <end position="49"/>
    </location>
</feature>
<comment type="caution">
    <text evidence="5">The sequence shown here is derived from an EMBL/GenBank/DDBJ whole genome shotgun (WGS) entry which is preliminary data.</text>
</comment>
<gene>
    <name evidence="5" type="ORF">AAG570_003223</name>
</gene>
<dbReference type="PROSITE" id="PS00018">
    <property type="entry name" value="EF_HAND_1"/>
    <property type="match status" value="2"/>
</dbReference>
<dbReference type="PROSITE" id="PS50222">
    <property type="entry name" value="EF_HAND_2"/>
    <property type="match status" value="2"/>
</dbReference>
<feature type="domain" description="EF-hand" evidence="4">
    <location>
        <begin position="62"/>
        <end position="97"/>
    </location>
</feature>
<keyword evidence="3" id="KW-0106">Calcium</keyword>
<dbReference type="PANTHER" id="PTHR23055">
    <property type="entry name" value="CALCIUM BINDING PROTEINS"/>
    <property type="match status" value="1"/>
</dbReference>
<dbReference type="Pfam" id="PF13499">
    <property type="entry name" value="EF-hand_7"/>
    <property type="match status" value="1"/>
</dbReference>
<dbReference type="PRINTS" id="PR00450">
    <property type="entry name" value="RECOVERIN"/>
</dbReference>
<keyword evidence="1" id="KW-0479">Metal-binding</keyword>
<name>A0ABD0Y663_9HEMI</name>
<organism evidence="5 6">
    <name type="scientific">Ranatra chinensis</name>
    <dbReference type="NCBI Taxonomy" id="642074"/>
    <lineage>
        <taxon>Eukaryota</taxon>
        <taxon>Metazoa</taxon>
        <taxon>Ecdysozoa</taxon>
        <taxon>Arthropoda</taxon>
        <taxon>Hexapoda</taxon>
        <taxon>Insecta</taxon>
        <taxon>Pterygota</taxon>
        <taxon>Neoptera</taxon>
        <taxon>Paraneoptera</taxon>
        <taxon>Hemiptera</taxon>
        <taxon>Heteroptera</taxon>
        <taxon>Panheteroptera</taxon>
        <taxon>Nepomorpha</taxon>
        <taxon>Nepidae</taxon>
        <taxon>Ranatrinae</taxon>
        <taxon>Ranatra</taxon>
    </lineage>
</organism>
<evidence type="ECO:0000256" key="3">
    <source>
        <dbReference type="ARBA" id="ARBA00022837"/>
    </source>
</evidence>
<dbReference type="SUPFAM" id="SSF47473">
    <property type="entry name" value="EF-hand"/>
    <property type="match status" value="1"/>
</dbReference>
<dbReference type="CDD" id="cd00051">
    <property type="entry name" value="EFh"/>
    <property type="match status" value="1"/>
</dbReference>
<keyword evidence="6" id="KW-1185">Reference proteome</keyword>
<dbReference type="InterPro" id="IPR018247">
    <property type="entry name" value="EF_Hand_1_Ca_BS"/>
</dbReference>
<dbReference type="EMBL" id="JBFDAA010000013">
    <property type="protein sequence ID" value="KAL1122898.1"/>
    <property type="molecule type" value="Genomic_DNA"/>
</dbReference>
<protein>
    <recommendedName>
        <fullName evidence="4">EF-hand domain-containing protein</fullName>
    </recommendedName>
</protein>
<keyword evidence="2" id="KW-0677">Repeat</keyword>
<dbReference type="SMART" id="SM00054">
    <property type="entry name" value="EFh"/>
    <property type="match status" value="2"/>
</dbReference>
<evidence type="ECO:0000313" key="6">
    <source>
        <dbReference type="Proteomes" id="UP001558652"/>
    </source>
</evidence>
<reference evidence="5 6" key="1">
    <citation type="submission" date="2024-07" db="EMBL/GenBank/DDBJ databases">
        <title>Chromosome-level genome assembly of the water stick insect Ranatra chinensis (Heteroptera: Nepidae).</title>
        <authorList>
            <person name="Liu X."/>
        </authorList>
    </citation>
    <scope>NUCLEOTIDE SEQUENCE [LARGE SCALE GENOMIC DNA]</scope>
    <source>
        <strain evidence="5">Cailab_2021Rc</strain>
        <tissue evidence="5">Muscle</tissue>
    </source>
</reference>
<evidence type="ECO:0000313" key="5">
    <source>
        <dbReference type="EMBL" id="KAL1122898.1"/>
    </source>
</evidence>
<dbReference type="InterPro" id="IPR002048">
    <property type="entry name" value="EF_hand_dom"/>
</dbReference>
<evidence type="ECO:0000256" key="1">
    <source>
        <dbReference type="ARBA" id="ARBA00022723"/>
    </source>
</evidence>
<evidence type="ECO:0000256" key="2">
    <source>
        <dbReference type="ARBA" id="ARBA00022737"/>
    </source>
</evidence>